<evidence type="ECO:0000256" key="7">
    <source>
        <dbReference type="ARBA" id="ARBA00022840"/>
    </source>
</evidence>
<dbReference type="Proteomes" id="UP000602284">
    <property type="component" value="Unassembled WGS sequence"/>
</dbReference>
<dbReference type="InterPro" id="IPR000014">
    <property type="entry name" value="PAS"/>
</dbReference>
<dbReference type="InterPro" id="IPR036890">
    <property type="entry name" value="HATPase_C_sf"/>
</dbReference>
<evidence type="ECO:0000256" key="2">
    <source>
        <dbReference type="ARBA" id="ARBA00012438"/>
    </source>
</evidence>
<keyword evidence="5" id="KW-0547">Nucleotide-binding</keyword>
<evidence type="ECO:0000259" key="11">
    <source>
        <dbReference type="PROSITE" id="PS50113"/>
    </source>
</evidence>
<feature type="domain" description="PAS" evidence="10">
    <location>
        <begin position="15"/>
        <end position="62"/>
    </location>
</feature>
<name>A0ABS1J4J0_9BACL</name>
<dbReference type="RefSeq" id="WP_201630286.1">
    <property type="nucleotide sequence ID" value="NZ_JAEQNB010000001.1"/>
</dbReference>
<feature type="domain" description="PAC" evidence="11">
    <location>
        <begin position="87"/>
        <end position="139"/>
    </location>
</feature>
<dbReference type="InterPro" id="IPR005467">
    <property type="entry name" value="His_kinase_dom"/>
</dbReference>
<reference evidence="12 13" key="1">
    <citation type="submission" date="2021-01" db="EMBL/GenBank/DDBJ databases">
        <title>Tumebacillus sp. strain ITR2 16S ribosomal RNA gene Genome sequencing and assembly.</title>
        <authorList>
            <person name="Kang M."/>
        </authorList>
    </citation>
    <scope>NUCLEOTIDE SEQUENCE [LARGE SCALE GENOMIC DNA]</scope>
    <source>
        <strain evidence="12 13">ITR2</strain>
    </source>
</reference>
<evidence type="ECO:0000256" key="6">
    <source>
        <dbReference type="ARBA" id="ARBA00022777"/>
    </source>
</evidence>
<dbReference type="Pfam" id="PF00989">
    <property type="entry name" value="PAS"/>
    <property type="match status" value="3"/>
</dbReference>
<evidence type="ECO:0000256" key="3">
    <source>
        <dbReference type="ARBA" id="ARBA00022553"/>
    </source>
</evidence>
<comment type="caution">
    <text evidence="12">The sequence shown here is derived from an EMBL/GenBank/DDBJ whole genome shotgun (WGS) entry which is preliminary data.</text>
</comment>
<feature type="domain" description="Histidine kinase" evidence="9">
    <location>
        <begin position="402"/>
        <end position="607"/>
    </location>
</feature>
<dbReference type="InterPro" id="IPR004358">
    <property type="entry name" value="Sig_transdc_His_kin-like_C"/>
</dbReference>
<dbReference type="SMART" id="SM00388">
    <property type="entry name" value="HisKA"/>
    <property type="match status" value="1"/>
</dbReference>
<dbReference type="SMART" id="SM00086">
    <property type="entry name" value="PAC"/>
    <property type="match status" value="3"/>
</dbReference>
<dbReference type="SMART" id="SM00387">
    <property type="entry name" value="HATPase_c"/>
    <property type="match status" value="1"/>
</dbReference>
<dbReference type="SUPFAM" id="SSF55874">
    <property type="entry name" value="ATPase domain of HSP90 chaperone/DNA topoisomerase II/histidine kinase"/>
    <property type="match status" value="1"/>
</dbReference>
<feature type="domain" description="PAC" evidence="11">
    <location>
        <begin position="337"/>
        <end position="389"/>
    </location>
</feature>
<dbReference type="Gene3D" id="3.30.565.10">
    <property type="entry name" value="Histidine kinase-like ATPase, C-terminal domain"/>
    <property type="match status" value="1"/>
</dbReference>
<dbReference type="Gene3D" id="3.30.450.20">
    <property type="entry name" value="PAS domain"/>
    <property type="match status" value="3"/>
</dbReference>
<dbReference type="Pfam" id="PF00512">
    <property type="entry name" value="HisKA"/>
    <property type="match status" value="1"/>
</dbReference>
<sequence length="609" mass="67784">MADEWDKQVNMAPNGKLQLESILLHSADAIWVVDLEERVRQINPAFESLFGWTKEDVIGNSLPIVPENLAGEIEQLHQKIKAGHYASGYETQRLCKDGRLIYVSATLSPVRDANGEVIGISGTCRDITATKHAEEELRKTKEMLESFVLNSMDAIWMIDLDERVQQINPAFEMLFGWTAEDVVGNRLPIIPDFLLCEIEQVHQEVKAGHSKSGYETQRLCKDGRLIYVSATLSPVRNKQGEVIGVSGTCRDITHTKRAEEELRKAKDLLEAFVENSADAIWMIDLEDRVQQVNPAFETLFGWSEEEVVGNMLPIVPDFLAAQIHELHQEIKLGNRKSGYETQRRCKDGRLIHVSATLSPVRNSQGKVIGVSGTCRDITKNKQSEEMLIQTEKLSIAGELAAGMAHEIRNPLTALKGFVQLMSYDHDSQSKYLDVMASELSRIELIVSELLVLAKPQANVFKRKEISPIIQDVLTLSEAQAILHNIQIQALLEDDLPALDCDENQMKQVLINFIRNAIEAMPGGGTIRVEATLADPSHMRIRVQDEGKGIPQEQLARLGEPFYTTKTKGTGLGLMVSKKIIEGHQGTLEIASEVGVGTTVDLYLPLPDGD</sequence>
<dbReference type="InterPro" id="IPR001610">
    <property type="entry name" value="PAC"/>
</dbReference>
<evidence type="ECO:0000313" key="13">
    <source>
        <dbReference type="Proteomes" id="UP000602284"/>
    </source>
</evidence>
<comment type="catalytic activity">
    <reaction evidence="1">
        <text>ATP + protein L-histidine = ADP + protein N-phospho-L-histidine.</text>
        <dbReference type="EC" id="2.7.13.3"/>
    </reaction>
</comment>
<dbReference type="PANTHER" id="PTHR43065">
    <property type="entry name" value="SENSOR HISTIDINE KINASE"/>
    <property type="match status" value="1"/>
</dbReference>
<dbReference type="InterPro" id="IPR003594">
    <property type="entry name" value="HATPase_dom"/>
</dbReference>
<dbReference type="Pfam" id="PF02518">
    <property type="entry name" value="HATPase_c"/>
    <property type="match status" value="1"/>
</dbReference>
<evidence type="ECO:0000256" key="4">
    <source>
        <dbReference type="ARBA" id="ARBA00022679"/>
    </source>
</evidence>
<feature type="domain" description="PAS" evidence="10">
    <location>
        <begin position="140"/>
        <end position="194"/>
    </location>
</feature>
<dbReference type="CDD" id="cd00082">
    <property type="entry name" value="HisKA"/>
    <property type="match status" value="1"/>
</dbReference>
<keyword evidence="8" id="KW-0902">Two-component regulatory system</keyword>
<dbReference type="SMART" id="SM00091">
    <property type="entry name" value="PAS"/>
    <property type="match status" value="3"/>
</dbReference>
<keyword evidence="3" id="KW-0597">Phosphoprotein</keyword>
<keyword evidence="6" id="KW-0418">Kinase</keyword>
<dbReference type="InterPro" id="IPR013767">
    <property type="entry name" value="PAS_fold"/>
</dbReference>
<accession>A0ABS1J4J0</accession>
<dbReference type="InterPro" id="IPR036097">
    <property type="entry name" value="HisK_dim/P_sf"/>
</dbReference>
<feature type="domain" description="PAC" evidence="11">
    <location>
        <begin position="212"/>
        <end position="264"/>
    </location>
</feature>
<dbReference type="Gene3D" id="1.10.287.130">
    <property type="match status" value="1"/>
</dbReference>
<proteinExistence type="predicted"/>
<evidence type="ECO:0000259" key="9">
    <source>
        <dbReference type="PROSITE" id="PS50109"/>
    </source>
</evidence>
<dbReference type="PANTHER" id="PTHR43065:SF34">
    <property type="entry name" value="SPORULATION KINASE A"/>
    <property type="match status" value="1"/>
</dbReference>
<dbReference type="NCBIfam" id="TIGR00229">
    <property type="entry name" value="sensory_box"/>
    <property type="match status" value="3"/>
</dbReference>
<evidence type="ECO:0000256" key="5">
    <source>
        <dbReference type="ARBA" id="ARBA00022741"/>
    </source>
</evidence>
<dbReference type="InterPro" id="IPR000700">
    <property type="entry name" value="PAS-assoc_C"/>
</dbReference>
<keyword evidence="7" id="KW-0067">ATP-binding</keyword>
<feature type="domain" description="PAS" evidence="10">
    <location>
        <begin position="265"/>
        <end position="319"/>
    </location>
</feature>
<dbReference type="PROSITE" id="PS50109">
    <property type="entry name" value="HIS_KIN"/>
    <property type="match status" value="1"/>
</dbReference>
<keyword evidence="4" id="KW-0808">Transferase</keyword>
<dbReference type="InterPro" id="IPR035965">
    <property type="entry name" value="PAS-like_dom_sf"/>
</dbReference>
<gene>
    <name evidence="12" type="ORF">JJB07_00685</name>
</gene>
<dbReference type="PROSITE" id="PS50113">
    <property type="entry name" value="PAC"/>
    <property type="match status" value="3"/>
</dbReference>
<keyword evidence="13" id="KW-1185">Reference proteome</keyword>
<evidence type="ECO:0000256" key="1">
    <source>
        <dbReference type="ARBA" id="ARBA00000085"/>
    </source>
</evidence>
<evidence type="ECO:0000313" key="12">
    <source>
        <dbReference type="EMBL" id="MBL0385147.1"/>
    </source>
</evidence>
<evidence type="ECO:0000256" key="8">
    <source>
        <dbReference type="ARBA" id="ARBA00023012"/>
    </source>
</evidence>
<dbReference type="InterPro" id="IPR003661">
    <property type="entry name" value="HisK_dim/P_dom"/>
</dbReference>
<evidence type="ECO:0000259" key="10">
    <source>
        <dbReference type="PROSITE" id="PS50112"/>
    </source>
</evidence>
<dbReference type="EMBL" id="JAEQNB010000001">
    <property type="protein sequence ID" value="MBL0385147.1"/>
    <property type="molecule type" value="Genomic_DNA"/>
</dbReference>
<organism evidence="12 13">
    <name type="scientific">Tumebacillus amylolyticus</name>
    <dbReference type="NCBI Taxonomy" id="2801339"/>
    <lineage>
        <taxon>Bacteria</taxon>
        <taxon>Bacillati</taxon>
        <taxon>Bacillota</taxon>
        <taxon>Bacilli</taxon>
        <taxon>Bacillales</taxon>
        <taxon>Alicyclobacillaceae</taxon>
        <taxon>Tumebacillus</taxon>
    </lineage>
</organism>
<dbReference type="PRINTS" id="PR00344">
    <property type="entry name" value="BCTRLSENSOR"/>
</dbReference>
<dbReference type="CDD" id="cd00130">
    <property type="entry name" value="PAS"/>
    <property type="match status" value="3"/>
</dbReference>
<dbReference type="SUPFAM" id="SSF47384">
    <property type="entry name" value="Homodimeric domain of signal transducing histidine kinase"/>
    <property type="match status" value="1"/>
</dbReference>
<protein>
    <recommendedName>
        <fullName evidence="2">histidine kinase</fullName>
        <ecNumber evidence="2">2.7.13.3</ecNumber>
    </recommendedName>
</protein>
<dbReference type="SUPFAM" id="SSF55785">
    <property type="entry name" value="PYP-like sensor domain (PAS domain)"/>
    <property type="match status" value="3"/>
</dbReference>
<dbReference type="EC" id="2.7.13.3" evidence="2"/>
<dbReference type="PROSITE" id="PS50112">
    <property type="entry name" value="PAS"/>
    <property type="match status" value="3"/>
</dbReference>